<dbReference type="Proteomes" id="UP000240819">
    <property type="component" value="Segment"/>
</dbReference>
<gene>
    <name evidence="1" type="ORF">CETO_125</name>
</gene>
<reference evidence="1 2" key="1">
    <citation type="submission" date="2017-12" db="EMBL/GenBank/DDBJ databases">
        <authorList>
            <person name="Lestochi C.V."/>
            <person name="Miller K.C."/>
            <person name="Miller J.S."/>
            <person name="Stanton M.L."/>
            <person name="Broussard G.W."/>
        </authorList>
    </citation>
    <scope>NUCLEOTIDE SEQUENCE [LARGE SCALE GENOMIC DNA]</scope>
</reference>
<evidence type="ECO:0000313" key="1">
    <source>
        <dbReference type="EMBL" id="AUG85111.1"/>
    </source>
</evidence>
<accession>A0A2H5BGJ2</accession>
<keyword evidence="2" id="KW-1185">Reference proteome</keyword>
<protein>
    <submittedName>
        <fullName evidence="1">Uncharacterized protein</fullName>
    </submittedName>
</protein>
<name>A0A2H5BGJ2_9CAUD</name>
<dbReference type="EMBL" id="MG649966">
    <property type="protein sequence ID" value="AUG85111.1"/>
    <property type="molecule type" value="Genomic_DNA"/>
</dbReference>
<evidence type="ECO:0000313" key="2">
    <source>
        <dbReference type="Proteomes" id="UP000240819"/>
    </source>
</evidence>
<organism evidence="1 2">
    <name type="scientific">Vibrio phage Ceto</name>
    <dbReference type="NCBI Taxonomy" id="2570300"/>
    <lineage>
        <taxon>Viruses</taxon>
        <taxon>Duplodnaviria</taxon>
        <taxon>Heunggongvirae</taxon>
        <taxon>Uroviricota</taxon>
        <taxon>Caudoviricetes</taxon>
        <taxon>Demerecviridae</taxon>
        <taxon>Ermolyevavirinae</taxon>
        <taxon>Cetovirus</taxon>
        <taxon>Cetovirus ceto</taxon>
    </lineage>
</organism>
<sequence length="126" mass="14951">MRWFFNKEKTEQKEEPNVPMLEKYATSLPRKEDLSAYQEELYQYFKKVVDTTLREAINNHIKPKDTFPLSIPRDSLNVPTEVFSYVIPRLLKEKGYSVTRYSETITFPHGVCHEYLLLLNETTSQE</sequence>
<proteinExistence type="predicted"/>